<dbReference type="AlphaFoldDB" id="A0A502BKI3"/>
<dbReference type="InterPro" id="IPR017818">
    <property type="entry name" value="Plasmid_partition_RepA"/>
</dbReference>
<dbReference type="SUPFAM" id="SSF52540">
    <property type="entry name" value="P-loop containing nucleoside triphosphate hydrolases"/>
    <property type="match status" value="1"/>
</dbReference>
<dbReference type="NCBIfam" id="NF010443">
    <property type="entry name" value="PRK13869.1"/>
    <property type="match status" value="1"/>
</dbReference>
<organism evidence="2 3">
    <name type="scientific">Brucella gallinifaecis</name>
    <dbReference type="NCBI Taxonomy" id="215590"/>
    <lineage>
        <taxon>Bacteria</taxon>
        <taxon>Pseudomonadati</taxon>
        <taxon>Pseudomonadota</taxon>
        <taxon>Alphaproteobacteria</taxon>
        <taxon>Hyphomicrobiales</taxon>
        <taxon>Brucellaceae</taxon>
        <taxon>Brucella/Ochrobactrum group</taxon>
        <taxon>Brucella</taxon>
    </lineage>
</organism>
<reference evidence="2 3" key="1">
    <citation type="journal article" date="2003" name="Int. J. Syst. Evol. Microbiol.">
        <title>Towards a standardized format for the description of a novel species (of an established genus): Ochrobactrum gallinifaecis sp. nov.</title>
        <authorList>
            <person name="Kampfer P."/>
            <person name="Buczolits S."/>
            <person name="Albrecht A."/>
            <person name="Busse H.J."/>
            <person name="Stackebrandt E."/>
        </authorList>
    </citation>
    <scope>NUCLEOTIDE SEQUENCE [LARGE SCALE GENOMIC DNA]</scope>
    <source>
        <strain evidence="2 3">ISO 196</strain>
    </source>
</reference>
<dbReference type="InterPro" id="IPR050678">
    <property type="entry name" value="DNA_Partitioning_ATPase"/>
</dbReference>
<dbReference type="RefSeq" id="WP_140905760.1">
    <property type="nucleotide sequence ID" value="NZ_JBHTMD010000001.1"/>
</dbReference>
<dbReference type="PANTHER" id="PTHR13696:SF52">
    <property type="entry name" value="PARA FAMILY PROTEIN CT_582"/>
    <property type="match status" value="1"/>
</dbReference>
<gene>
    <name evidence="2" type="primary">repA</name>
    <name evidence="2" type="ORF">FHY56_13880</name>
</gene>
<comment type="caution">
    <text evidence="2">The sequence shown here is derived from an EMBL/GenBank/DDBJ whole genome shotgun (WGS) entry which is preliminary data.</text>
</comment>
<accession>A0A502BKI3</accession>
<dbReference type="PANTHER" id="PTHR13696">
    <property type="entry name" value="P-LOOP CONTAINING NUCLEOSIDE TRIPHOSPHATE HYDROLASE"/>
    <property type="match status" value="1"/>
</dbReference>
<dbReference type="Proteomes" id="UP000315388">
    <property type="component" value="Unassembled WGS sequence"/>
</dbReference>
<dbReference type="CDD" id="cd02042">
    <property type="entry name" value="ParAB_family"/>
    <property type="match status" value="1"/>
</dbReference>
<dbReference type="InterPro" id="IPR027417">
    <property type="entry name" value="P-loop_NTPase"/>
</dbReference>
<dbReference type="EMBL" id="VEWJ01000010">
    <property type="protein sequence ID" value="TPF74554.1"/>
    <property type="molecule type" value="Genomic_DNA"/>
</dbReference>
<feature type="domain" description="AAA" evidence="1">
    <location>
        <begin position="120"/>
        <end position="300"/>
    </location>
</feature>
<evidence type="ECO:0000259" key="1">
    <source>
        <dbReference type="Pfam" id="PF13614"/>
    </source>
</evidence>
<dbReference type="Gene3D" id="3.40.50.300">
    <property type="entry name" value="P-loop containing nucleotide triphosphate hydrolases"/>
    <property type="match status" value="1"/>
</dbReference>
<dbReference type="NCBIfam" id="TIGR03453">
    <property type="entry name" value="partition_RepA"/>
    <property type="match status" value="1"/>
</dbReference>
<proteinExistence type="predicted"/>
<keyword evidence="3" id="KW-1185">Reference proteome</keyword>
<sequence>MNIAFDADKPLTDFDQLILRQGSALSGRLEKHRLENFPPDAVKTLRVFQLAEAAEYIGVSQGHLKNLSLNGKGPQPAVTATGRRSYTAEQMLEMRQYLDANGRSDSRIYVPHRKTNEHLQIIGVVNFKGGSGKTTTTAHLAQHLALTGHRVLAIDLDPQASLTALHGIQPELDHMPSLYEAIRYDDDRKPLSALIKKTNFPGLDIVPANLDLQEFEYDTPLILSEKGTRDMGRTFFTRLDAALSEVEDQYDVVVLDCPPQLGYLTLTALSSATAVLVTVHPQMLDVMSMCQFLLMLGEILDPIKRGGGNMSLDWMRYLVTRYEPGDIPQHQMVHFMRSLFGGFVLKNEMLKSTAISDAGITKQTLYEVERSQLTRSTYDRAMESLHGVNGEIVNLVHKAWGRMV</sequence>
<name>A0A502BKI3_9HYPH</name>
<dbReference type="InterPro" id="IPR025669">
    <property type="entry name" value="AAA_dom"/>
</dbReference>
<evidence type="ECO:0000313" key="3">
    <source>
        <dbReference type="Proteomes" id="UP000315388"/>
    </source>
</evidence>
<dbReference type="OrthoDB" id="9777757at2"/>
<dbReference type="Pfam" id="PF13614">
    <property type="entry name" value="AAA_31"/>
    <property type="match status" value="1"/>
</dbReference>
<evidence type="ECO:0000313" key="2">
    <source>
        <dbReference type="EMBL" id="TPF74554.1"/>
    </source>
</evidence>
<protein>
    <submittedName>
        <fullName evidence="2">Plasmid partitioning protein RepA</fullName>
    </submittedName>
</protein>